<dbReference type="STRING" id="561061.SAMN05660862_3786"/>
<dbReference type="RefSeq" id="WP_085474470.1">
    <property type="nucleotide sequence ID" value="NZ_FXAU01000009.1"/>
</dbReference>
<accession>A0A1X7LBV0</accession>
<evidence type="ECO:0000259" key="1">
    <source>
        <dbReference type="PROSITE" id="PS51723"/>
    </source>
</evidence>
<keyword evidence="3" id="KW-1185">Reference proteome</keyword>
<dbReference type="Gene3D" id="1.10.390.30">
    <property type="entry name" value="Peptidase M60, enhancin-like domain 3"/>
    <property type="match status" value="1"/>
</dbReference>
<evidence type="ECO:0000313" key="2">
    <source>
        <dbReference type="EMBL" id="SMG51027.1"/>
    </source>
</evidence>
<dbReference type="Pfam" id="PF13402">
    <property type="entry name" value="Peptidase_M60"/>
    <property type="match status" value="1"/>
</dbReference>
<organism evidence="2 3">
    <name type="scientific">Sphingobacterium psychroaquaticum</name>
    <dbReference type="NCBI Taxonomy" id="561061"/>
    <lineage>
        <taxon>Bacteria</taxon>
        <taxon>Pseudomonadati</taxon>
        <taxon>Bacteroidota</taxon>
        <taxon>Sphingobacteriia</taxon>
        <taxon>Sphingobacteriales</taxon>
        <taxon>Sphingobacteriaceae</taxon>
        <taxon>Sphingobacterium</taxon>
    </lineage>
</organism>
<gene>
    <name evidence="2" type="ORF">SAMN05660862_3786</name>
</gene>
<dbReference type="Pfam" id="PF17291">
    <property type="entry name" value="M60-like_N"/>
    <property type="match status" value="1"/>
</dbReference>
<dbReference type="Proteomes" id="UP000192980">
    <property type="component" value="Unassembled WGS sequence"/>
</dbReference>
<dbReference type="Gene3D" id="2.60.120.1250">
    <property type="entry name" value="Peptidase M60, enhancin-like domain 1"/>
    <property type="match status" value="1"/>
</dbReference>
<dbReference type="Gene3D" id="3.40.390.80">
    <property type="entry name" value="Peptidase M60, enhancin-like domain 2"/>
    <property type="match status" value="1"/>
</dbReference>
<name>A0A1X7LBV0_9SPHI</name>
<dbReference type="SMART" id="SM01276">
    <property type="entry name" value="M60-like"/>
    <property type="match status" value="1"/>
</dbReference>
<protein>
    <submittedName>
        <fullName evidence="2">Peptidase M60, enhancin and enhancin-like</fullName>
    </submittedName>
</protein>
<dbReference type="InterPro" id="IPR035423">
    <property type="entry name" value="M60-like_N"/>
</dbReference>
<dbReference type="InterPro" id="IPR031161">
    <property type="entry name" value="Peptidase_M60_dom"/>
</dbReference>
<dbReference type="EMBL" id="FXAU01000009">
    <property type="protein sequence ID" value="SMG51027.1"/>
    <property type="molecule type" value="Genomic_DNA"/>
</dbReference>
<evidence type="ECO:0000313" key="3">
    <source>
        <dbReference type="Proteomes" id="UP000192980"/>
    </source>
</evidence>
<proteinExistence type="predicted"/>
<feature type="domain" description="Peptidase M60" evidence="1">
    <location>
        <begin position="94"/>
        <end position="408"/>
    </location>
</feature>
<dbReference type="InterPro" id="IPR042279">
    <property type="entry name" value="Pep_M60_3"/>
</dbReference>
<dbReference type="OrthoDB" id="3954368at2"/>
<reference evidence="2 3" key="1">
    <citation type="submission" date="2017-04" db="EMBL/GenBank/DDBJ databases">
        <authorList>
            <person name="Afonso C.L."/>
            <person name="Miller P.J."/>
            <person name="Scott M.A."/>
            <person name="Spackman E."/>
            <person name="Goraichik I."/>
            <person name="Dimitrov K.M."/>
            <person name="Suarez D.L."/>
            <person name="Swayne D.E."/>
        </authorList>
    </citation>
    <scope>NUCLEOTIDE SEQUENCE [LARGE SCALE GENOMIC DNA]</scope>
    <source>
        <strain evidence="2 3">DSM 22418</strain>
    </source>
</reference>
<dbReference type="AlphaFoldDB" id="A0A1X7LBV0"/>
<sequence>MKKTLLFGLLLAAHYYAIGQSPQDLSVFQNQNLTKLKKNVTLQQISTISSSSIQQAATDLFNHTYPLKQRLRSYSSYTNPKLLASQMKTSSYSAYENPTGIYFDANDEAVIWLSKTANPDIKLIVVNWDDKNFKQESYPLKPGYNTFKVKNKGNSYIQYFTDGKKQADVEVHILSGKVNGVFNLAKNNNADYVRMLAGSYGPVVDLVGKKVHLAYSVKSLQKENPSHGVELMQLYDSLITIQHEIMGLVKYKKEPKNHMFGRVIWEGFMHADHIGAAFHDNTMQSVANIPNLRKNSWGVAHEFGHVNQVRPHMKWVGTTEVTNNIYSVWTQYLYNTTEPKLEREVLKDYDERKVGGRITAYMESAFVHKQPWLTQAGPDRWERERPRDWGGDHFVKLVPLWQLQLYFVVAGAGNSWGQKDFYADIFNKAAQQEDAGDAGDKFYQLAFVKNACDAARLDLTDFFEKSGILAPIDYIVDDYTVGRMRITEADINEIKQYASKFPKPSTPVLHYITANSTDIYKNKLPLKGDTGKGFIKEGEKIIVDNSQWQHAVAFETWSGNKLVKVAFTGAGSPDASKTIVHIPTGTTTVQAIGWDGSKKMVL</sequence>
<dbReference type="PROSITE" id="PS51723">
    <property type="entry name" value="PEPTIDASE_M60"/>
    <property type="match status" value="1"/>
</dbReference>